<dbReference type="OrthoDB" id="336330at2"/>
<keyword evidence="2" id="KW-1185">Reference proteome</keyword>
<evidence type="ECO:0000313" key="1">
    <source>
        <dbReference type="EMBL" id="AFM13911.1"/>
    </source>
</evidence>
<dbReference type="PATRIC" id="fig|869212.3.peg.3309"/>
<gene>
    <name evidence="1" type="ordered locus">Turpa_3272</name>
</gene>
<sequence>MSTGEIRSSNILRIGSSTLVELEEKVKALRTINLNVKKRRFIICREDIKVASGEVIIPKGSDIDISKVMLLKRHFKPEHQIRTFQPDEGIVLVSDMSTPVGIQFSMDLVTQVMNIGGGAYEAFIDRVDSFKEFAALYNKALFPKLAVVGYIPPQPERIKEEMAFYQLIARTDPYIRMLEIMHTQIKPHPVIPRMRNIAINPEDRDSWKRFILEIITEYTKAYSIEQR</sequence>
<dbReference type="EMBL" id="CP002959">
    <property type="protein sequence ID" value="AFM13911.1"/>
    <property type="molecule type" value="Genomic_DNA"/>
</dbReference>
<dbReference type="STRING" id="869212.Turpa_3272"/>
<name>I4B9F4_TURPD</name>
<dbReference type="AlphaFoldDB" id="I4B9F4"/>
<reference evidence="1 2" key="1">
    <citation type="submission" date="2012-06" db="EMBL/GenBank/DDBJ databases">
        <title>The complete chromosome of genome of Turneriella parva DSM 21527.</title>
        <authorList>
            <consortium name="US DOE Joint Genome Institute (JGI-PGF)"/>
            <person name="Lucas S."/>
            <person name="Han J."/>
            <person name="Lapidus A."/>
            <person name="Bruce D."/>
            <person name="Goodwin L."/>
            <person name="Pitluck S."/>
            <person name="Peters L."/>
            <person name="Kyrpides N."/>
            <person name="Mavromatis K."/>
            <person name="Ivanova N."/>
            <person name="Mikhailova N."/>
            <person name="Chertkov O."/>
            <person name="Detter J.C."/>
            <person name="Tapia R."/>
            <person name="Han C."/>
            <person name="Land M."/>
            <person name="Hauser L."/>
            <person name="Markowitz V."/>
            <person name="Cheng J.-F."/>
            <person name="Hugenholtz P."/>
            <person name="Woyke T."/>
            <person name="Wu D."/>
            <person name="Gronow S."/>
            <person name="Wellnitz S."/>
            <person name="Brambilla E."/>
            <person name="Klenk H.-P."/>
            <person name="Eisen J.A."/>
        </authorList>
    </citation>
    <scope>NUCLEOTIDE SEQUENCE [LARGE SCALE GENOMIC DNA]</scope>
    <source>
        <strain evidence="2">ATCC BAA-1111 / DSM 21527 / NCTC 11395 / H</strain>
    </source>
</reference>
<dbReference type="RefSeq" id="WP_014804411.1">
    <property type="nucleotide sequence ID" value="NC_018020.1"/>
</dbReference>
<proteinExistence type="predicted"/>
<organism evidence="1 2">
    <name type="scientific">Turneriella parva (strain ATCC BAA-1111 / DSM 21527 / NCTC 11395 / H)</name>
    <name type="common">Leptospira parva</name>
    <dbReference type="NCBI Taxonomy" id="869212"/>
    <lineage>
        <taxon>Bacteria</taxon>
        <taxon>Pseudomonadati</taxon>
        <taxon>Spirochaetota</taxon>
        <taxon>Spirochaetia</taxon>
        <taxon>Leptospirales</taxon>
        <taxon>Leptospiraceae</taxon>
        <taxon>Turneriella</taxon>
    </lineage>
</organism>
<dbReference type="HOGENOM" id="CLU_1213621_0_0_12"/>
<evidence type="ECO:0000313" key="2">
    <source>
        <dbReference type="Proteomes" id="UP000006048"/>
    </source>
</evidence>
<protein>
    <submittedName>
        <fullName evidence="1">Uncharacterized protein</fullName>
    </submittedName>
</protein>
<dbReference type="Proteomes" id="UP000006048">
    <property type="component" value="Chromosome"/>
</dbReference>
<dbReference type="KEGG" id="tpx:Turpa_3272"/>
<accession>I4B9F4</accession>